<dbReference type="InterPro" id="IPR003115">
    <property type="entry name" value="ParB_N"/>
</dbReference>
<dbReference type="InterPro" id="IPR057240">
    <property type="entry name" value="ParB_dimer_C"/>
</dbReference>
<feature type="domain" description="ParB-like N-terminal" evidence="4">
    <location>
        <begin position="28"/>
        <end position="117"/>
    </location>
</feature>
<sequence>MQTKKGLGKGLNALIPQGSVFTGGRTIVNVDITKVIPNPRQPRTSFNDESLNELAESIKSKGVAQPILVRMRKGSYELIAGERRLRAGKLAGLSTIPAIVKDFSDEDSMELALIENIQREDLNAMDESEAYQRLLSEFKLTQQDIAKRVGKNRSTVANSLRLIELPPEIKESLHKDQISSGHARALLAIEDKDKQLHIFKEAVKNKLSVRDIEILVYGAPKQQKKGKRRAEGLNEELKPFIDQLSTYLGTKVAIKGNHTRGRIEIDYYSQEDLERLLEIITNTKIIENTQEEVIVHVE</sequence>
<evidence type="ECO:0000313" key="5">
    <source>
        <dbReference type="EMBL" id="KAF0134518.1"/>
    </source>
</evidence>
<keyword evidence="3" id="KW-0238">DNA-binding</keyword>
<gene>
    <name evidence="5" type="ORF">FD145_536</name>
</gene>
<dbReference type="Pfam" id="PF23552">
    <property type="entry name" value="ParB_C"/>
    <property type="match status" value="1"/>
</dbReference>
<dbReference type="PANTHER" id="PTHR33375">
    <property type="entry name" value="CHROMOSOME-PARTITIONING PROTEIN PARB-RELATED"/>
    <property type="match status" value="1"/>
</dbReference>
<evidence type="ECO:0000256" key="2">
    <source>
        <dbReference type="ARBA" id="ARBA00022829"/>
    </source>
</evidence>
<dbReference type="InterPro" id="IPR050336">
    <property type="entry name" value="Chromosome_partition/occlusion"/>
</dbReference>
<dbReference type="GO" id="GO:0005694">
    <property type="term" value="C:chromosome"/>
    <property type="evidence" value="ECO:0007669"/>
    <property type="project" value="TreeGrafter"/>
</dbReference>
<evidence type="ECO:0000259" key="4">
    <source>
        <dbReference type="SMART" id="SM00470"/>
    </source>
</evidence>
<dbReference type="SUPFAM" id="SSF110849">
    <property type="entry name" value="ParB/Sulfiredoxin"/>
    <property type="match status" value="1"/>
</dbReference>
<comment type="similarity">
    <text evidence="1">Belongs to the ParB family.</text>
</comment>
<dbReference type="Gene3D" id="1.10.10.2830">
    <property type="match status" value="1"/>
</dbReference>
<dbReference type="GO" id="GO:0003677">
    <property type="term" value="F:DNA binding"/>
    <property type="evidence" value="ECO:0007669"/>
    <property type="project" value="UniProtKB-KW"/>
</dbReference>
<dbReference type="SMART" id="SM00470">
    <property type="entry name" value="ParB"/>
    <property type="match status" value="1"/>
</dbReference>
<dbReference type="NCBIfam" id="TIGR00180">
    <property type="entry name" value="parB_part"/>
    <property type="match status" value="1"/>
</dbReference>
<dbReference type="AlphaFoldDB" id="A0A833L1L1"/>
<dbReference type="Pfam" id="PF02195">
    <property type="entry name" value="ParB_N"/>
    <property type="match status" value="1"/>
</dbReference>
<dbReference type="InterPro" id="IPR036086">
    <property type="entry name" value="ParB/Sulfiredoxin_sf"/>
</dbReference>
<evidence type="ECO:0000313" key="6">
    <source>
        <dbReference type="Proteomes" id="UP000488506"/>
    </source>
</evidence>
<name>A0A833L1L1_UNCSA</name>
<dbReference type="EMBL" id="WPAF01000007">
    <property type="protein sequence ID" value="KAF0134518.1"/>
    <property type="molecule type" value="Genomic_DNA"/>
</dbReference>
<protein>
    <submittedName>
        <fullName evidence="5">Chromosome partitioning protein ParB family</fullName>
    </submittedName>
</protein>
<dbReference type="CDD" id="cd16393">
    <property type="entry name" value="SPO0J_N"/>
    <property type="match status" value="1"/>
</dbReference>
<keyword evidence="2" id="KW-0159">Chromosome partition</keyword>
<dbReference type="FunFam" id="1.10.10.2830:FF:000001">
    <property type="entry name" value="Chromosome partitioning protein ParB"/>
    <property type="match status" value="1"/>
</dbReference>
<accession>A0A833L1L1</accession>
<dbReference type="GO" id="GO:0007059">
    <property type="term" value="P:chromosome segregation"/>
    <property type="evidence" value="ECO:0007669"/>
    <property type="project" value="UniProtKB-KW"/>
</dbReference>
<dbReference type="Gene3D" id="3.90.1530.30">
    <property type="match status" value="1"/>
</dbReference>
<dbReference type="InterPro" id="IPR004437">
    <property type="entry name" value="ParB/RepB/Spo0J"/>
</dbReference>
<dbReference type="FunFam" id="3.90.1530.30:FF:000001">
    <property type="entry name" value="Chromosome partitioning protein ParB"/>
    <property type="match status" value="1"/>
</dbReference>
<organism evidence="5 6">
    <name type="scientific">Candidatus Saganbacteria bacterium</name>
    <dbReference type="NCBI Taxonomy" id="2575572"/>
    <lineage>
        <taxon>Bacteria</taxon>
        <taxon>Bacillati</taxon>
        <taxon>Saganbacteria</taxon>
    </lineage>
</organism>
<evidence type="ECO:0000256" key="3">
    <source>
        <dbReference type="ARBA" id="ARBA00023125"/>
    </source>
</evidence>
<proteinExistence type="inferred from homology"/>
<dbReference type="PANTHER" id="PTHR33375:SF1">
    <property type="entry name" value="CHROMOSOME-PARTITIONING PROTEIN PARB-RELATED"/>
    <property type="match status" value="1"/>
</dbReference>
<dbReference type="InterPro" id="IPR041468">
    <property type="entry name" value="HTH_ParB/Spo0J"/>
</dbReference>
<dbReference type="GO" id="GO:0045881">
    <property type="term" value="P:positive regulation of sporulation resulting in formation of a cellular spore"/>
    <property type="evidence" value="ECO:0007669"/>
    <property type="project" value="TreeGrafter"/>
</dbReference>
<comment type="caution">
    <text evidence="5">The sequence shown here is derived from an EMBL/GenBank/DDBJ whole genome shotgun (WGS) entry which is preliminary data.</text>
</comment>
<dbReference type="Proteomes" id="UP000488506">
    <property type="component" value="Unassembled WGS sequence"/>
</dbReference>
<evidence type="ECO:0000256" key="1">
    <source>
        <dbReference type="ARBA" id="ARBA00006295"/>
    </source>
</evidence>
<dbReference type="SUPFAM" id="SSF109709">
    <property type="entry name" value="KorB DNA-binding domain-like"/>
    <property type="match status" value="1"/>
</dbReference>
<reference evidence="5 6" key="1">
    <citation type="submission" date="2019-12" db="EMBL/GenBank/DDBJ databases">
        <authorList>
            <person name="Wolfe R."/>
            <person name="Danczak R."/>
            <person name="Wilkins M."/>
        </authorList>
    </citation>
    <scope>NUCLEOTIDE SEQUENCE [LARGE SCALE GENOMIC DNA]</scope>
    <source>
        <strain evidence="5">X2_MaxBin.013</strain>
    </source>
</reference>
<dbReference type="Pfam" id="PF17762">
    <property type="entry name" value="HTH_ParB"/>
    <property type="match status" value="1"/>
</dbReference>